<feature type="region of interest" description="Disordered" evidence="1">
    <location>
        <begin position="1099"/>
        <end position="1122"/>
    </location>
</feature>
<evidence type="ECO:0008006" key="4">
    <source>
        <dbReference type="Google" id="ProtNLM"/>
    </source>
</evidence>
<evidence type="ECO:0000313" key="2">
    <source>
        <dbReference type="EMBL" id="MBB0229612.1"/>
    </source>
</evidence>
<accession>A0A7W3XWD6</accession>
<protein>
    <recommendedName>
        <fullName evidence="4">CHAT domain-containing protein</fullName>
    </recommendedName>
</protein>
<dbReference type="Proteomes" id="UP000530234">
    <property type="component" value="Unassembled WGS sequence"/>
</dbReference>
<dbReference type="InterPro" id="IPR011990">
    <property type="entry name" value="TPR-like_helical_dom_sf"/>
</dbReference>
<name>A0A7W3XWD6_9ACTN</name>
<proteinExistence type="predicted"/>
<dbReference type="AlphaFoldDB" id="A0A7W3XWD6"/>
<dbReference type="RefSeq" id="WP_182662263.1">
    <property type="nucleotide sequence ID" value="NZ_VKHS01000144.1"/>
</dbReference>
<organism evidence="2 3">
    <name type="scientific">Streptomyces calidiresistens</name>
    <dbReference type="NCBI Taxonomy" id="1485586"/>
    <lineage>
        <taxon>Bacteria</taxon>
        <taxon>Bacillati</taxon>
        <taxon>Actinomycetota</taxon>
        <taxon>Actinomycetes</taxon>
        <taxon>Kitasatosporales</taxon>
        <taxon>Streptomycetaceae</taxon>
        <taxon>Streptomyces</taxon>
    </lineage>
</organism>
<dbReference type="EMBL" id="VKHS01000144">
    <property type="protein sequence ID" value="MBB0229612.1"/>
    <property type="molecule type" value="Genomic_DNA"/>
</dbReference>
<sequence length="1181" mass="120869">MDAVRARLRRIRTEADHSPVLERGTRREADRLASLLNVSPAPHAEPDGGSALIEAHYVLGWVRWLRADGIRFRRRAAERERRAALDALLPCYLWAPEDPEYVRRLPSAALPALAERAVPLLAGPFPGAPASGIPAGGTGAAPDTAGSIALWRRVLRDLPEDHGDRALALAHLARWLLRRHETGTSPAGDLGAESPDPLEALHLARLAASHPGVPDRPGGTAGEPESGRVLREAVTDALAAALITVGEQAPGTDTAALDEAIRLLEESGGMPAPGEPVTASGAEVAALMARALRGLWERAGDERAAERAVECARRSVGAPAGGDPRRPEHLHGLATALRLRYERTGEVPALEAAVEAAELAVSATAAGAPLSAARWDALGALVQVRCRRTGAAEDVERAVEAARRAVTASRPGEPIRSVALANLATALWLRHERGWDPNALNEAVAALEEAIAALPAEHPLRPALSGNLGAVLRDRYAHVGSEGDLERAVDVLLDACAGSRAGPRSHSAAEGTGPRFPGGPGRDAGENPEGAGAFPGTVPAVAVSRWADLGRALARRHELTGSVDDRRAAADALAVVAAAETARPSLRVGSALHASRLLEPIDPTGAAALAARAVEWLPLVVADAAGGTHGAGRVPAPGAGWVPEDVGEEAAGSALADPAGGSTAERARRALSLVEAGRPVVPGPLPEAVVDPPGPAGPVVSPESGSAERVVGGTSGDAPGVPPTVPSRDAGAARRRLEAVPVTGEGPITLLEQAERFPARVRDVRWATAGTPVGPARLPDPDRLLAAADRGPVVTLLAGRRHGGALVASAGAVRRIELPLLTRNAVGATVDSLRDALEIARDPGASAARRAAAEGEVEAVLRWLWDAVTGPVLAGLGPRGLAPGRRGTPGEGPPRLWWVAAGALARLPLHAALRQDGPGGSGDGRGPAGPGKPVSDVVFSTVPSIRSLLLARERAAALPGPGRAAGGAGDNRPRDGVVVVADGVDTGPGGLPGRELAVVRGLLSDAPAPDRTGRGEPVPSPGGPGVAHLVTGPDGGSPRSVAPGPRVAYLSSYGPPLPAEGAEGAERVVPAPTPTVALHLAGVPSVVGPLWPWAGDTAARDTAAHRPDGDTERKGRDPSAPDGFALELAREFHLRLRRARAEGRGEAFPDTAPILHASVRAARRATGAGPSLWAAPHHVGA</sequence>
<feature type="compositionally biased region" description="Gly residues" evidence="1">
    <location>
        <begin position="917"/>
        <end position="929"/>
    </location>
</feature>
<reference evidence="3" key="1">
    <citation type="submission" date="2019-10" db="EMBL/GenBank/DDBJ databases">
        <title>Streptomyces sp. nov., a novel actinobacterium isolated from alkaline environment.</title>
        <authorList>
            <person name="Golinska P."/>
        </authorList>
    </citation>
    <scope>NUCLEOTIDE SEQUENCE [LARGE SCALE GENOMIC DNA]</scope>
    <source>
        <strain evidence="3">DSM 42108</strain>
    </source>
</reference>
<feature type="region of interest" description="Disordered" evidence="1">
    <location>
        <begin position="500"/>
        <end position="536"/>
    </location>
</feature>
<gene>
    <name evidence="2" type="ORF">FOE67_08815</name>
</gene>
<comment type="caution">
    <text evidence="2">The sequence shown here is derived from an EMBL/GenBank/DDBJ whole genome shotgun (WGS) entry which is preliminary data.</text>
</comment>
<evidence type="ECO:0000256" key="1">
    <source>
        <dbReference type="SAM" id="MobiDB-lite"/>
    </source>
</evidence>
<feature type="region of interest" description="Disordered" evidence="1">
    <location>
        <begin position="1005"/>
        <end position="1043"/>
    </location>
</feature>
<feature type="region of interest" description="Disordered" evidence="1">
    <location>
        <begin position="913"/>
        <end position="936"/>
    </location>
</feature>
<feature type="compositionally biased region" description="Basic and acidic residues" evidence="1">
    <location>
        <begin position="1099"/>
        <end position="1119"/>
    </location>
</feature>
<feature type="region of interest" description="Disordered" evidence="1">
    <location>
        <begin position="684"/>
        <end position="735"/>
    </location>
</feature>
<dbReference type="Gene3D" id="1.25.40.10">
    <property type="entry name" value="Tetratricopeptide repeat domain"/>
    <property type="match status" value="1"/>
</dbReference>
<feature type="compositionally biased region" description="Low complexity" evidence="1">
    <location>
        <begin position="686"/>
        <end position="705"/>
    </location>
</feature>
<evidence type="ECO:0000313" key="3">
    <source>
        <dbReference type="Proteomes" id="UP000530234"/>
    </source>
</evidence>
<keyword evidence="3" id="KW-1185">Reference proteome</keyword>